<dbReference type="AlphaFoldDB" id="A0A0D9XR51"/>
<keyword evidence="1" id="KW-0677">Repeat</keyword>
<dbReference type="GO" id="GO:0005524">
    <property type="term" value="F:ATP binding"/>
    <property type="evidence" value="ECO:0007669"/>
    <property type="project" value="UniProtKB-KW"/>
</dbReference>
<sequence length="218" mass="24036">MSLSPMQGLDKVSTRGLRGREVPQECLKRVAASKDQLSLGPACIPTVVTSYRPPILQACGCQRTNAPPLTSQPHNILSPAPPRPQPSTVARGHNDHPLLHIGLDHDHDLLPLLVLTSPTLLPATPGRAPGNESRKEKVHTLVGAGVAEGAIDAATILNPALARGELQYYQRFTNYDTFWHVLKEPTTIDEYRKHIEKDPALERRFQPVKVLSQRLMRP</sequence>
<evidence type="ECO:0000313" key="5">
    <source>
        <dbReference type="Proteomes" id="UP000032180"/>
    </source>
</evidence>
<proteinExistence type="predicted"/>
<dbReference type="HOGENOM" id="CLU_1268525_0_0_1"/>
<keyword evidence="3" id="KW-0067">ATP-binding</keyword>
<dbReference type="Gene3D" id="3.40.50.300">
    <property type="entry name" value="P-loop containing nucleotide triphosphate hydrolases"/>
    <property type="match status" value="1"/>
</dbReference>
<accession>A0A0D9XR51</accession>
<evidence type="ECO:0000256" key="2">
    <source>
        <dbReference type="ARBA" id="ARBA00022741"/>
    </source>
</evidence>
<dbReference type="InterPro" id="IPR027417">
    <property type="entry name" value="P-loop_NTPase"/>
</dbReference>
<dbReference type="eggNOG" id="KOG1051">
    <property type="taxonomic scope" value="Eukaryota"/>
</dbReference>
<evidence type="ECO:0000313" key="4">
    <source>
        <dbReference type="EnsemblPlants" id="LPERR11G08190.1"/>
    </source>
</evidence>
<dbReference type="PANTHER" id="PTHR11638">
    <property type="entry name" value="ATP-DEPENDENT CLP PROTEASE"/>
    <property type="match status" value="1"/>
</dbReference>
<dbReference type="InterPro" id="IPR050130">
    <property type="entry name" value="ClpA_ClpB"/>
</dbReference>
<dbReference type="PANTHER" id="PTHR11638:SF155">
    <property type="entry name" value="CHAPERONE PROTEIN CLPC1, CHLOROPLASTIC-LIKE"/>
    <property type="match status" value="1"/>
</dbReference>
<dbReference type="GO" id="GO:0016887">
    <property type="term" value="F:ATP hydrolysis activity"/>
    <property type="evidence" value="ECO:0007669"/>
    <property type="project" value="TreeGrafter"/>
</dbReference>
<evidence type="ECO:0000256" key="3">
    <source>
        <dbReference type="ARBA" id="ARBA00022840"/>
    </source>
</evidence>
<reference evidence="4" key="3">
    <citation type="submission" date="2015-04" db="UniProtKB">
        <authorList>
            <consortium name="EnsemblPlants"/>
        </authorList>
    </citation>
    <scope>IDENTIFICATION</scope>
</reference>
<reference evidence="5" key="2">
    <citation type="submission" date="2013-12" db="EMBL/GenBank/DDBJ databases">
        <authorList>
            <person name="Yu Y."/>
            <person name="Lee S."/>
            <person name="de Baynast K."/>
            <person name="Wissotski M."/>
            <person name="Liu L."/>
            <person name="Talag J."/>
            <person name="Goicoechea J."/>
            <person name="Angelova A."/>
            <person name="Jetty R."/>
            <person name="Kudrna D."/>
            <person name="Golser W."/>
            <person name="Rivera L."/>
            <person name="Zhang J."/>
            <person name="Wing R."/>
        </authorList>
    </citation>
    <scope>NUCLEOTIDE SEQUENCE</scope>
</reference>
<reference evidence="4 5" key="1">
    <citation type="submission" date="2012-08" db="EMBL/GenBank/DDBJ databases">
        <title>Oryza genome evolution.</title>
        <authorList>
            <person name="Wing R.A."/>
        </authorList>
    </citation>
    <scope>NUCLEOTIDE SEQUENCE</scope>
</reference>
<protein>
    <submittedName>
        <fullName evidence="4">Uncharacterized protein</fullName>
    </submittedName>
</protein>
<keyword evidence="5" id="KW-1185">Reference proteome</keyword>
<dbReference type="Gramene" id="LPERR11G08190.1">
    <property type="protein sequence ID" value="LPERR11G08190.1"/>
    <property type="gene ID" value="LPERR11G08190"/>
</dbReference>
<name>A0A0D9XR51_9ORYZ</name>
<dbReference type="GO" id="GO:0005737">
    <property type="term" value="C:cytoplasm"/>
    <property type="evidence" value="ECO:0007669"/>
    <property type="project" value="TreeGrafter"/>
</dbReference>
<organism evidence="4 5">
    <name type="scientific">Leersia perrieri</name>
    <dbReference type="NCBI Taxonomy" id="77586"/>
    <lineage>
        <taxon>Eukaryota</taxon>
        <taxon>Viridiplantae</taxon>
        <taxon>Streptophyta</taxon>
        <taxon>Embryophyta</taxon>
        <taxon>Tracheophyta</taxon>
        <taxon>Spermatophyta</taxon>
        <taxon>Magnoliopsida</taxon>
        <taxon>Liliopsida</taxon>
        <taxon>Poales</taxon>
        <taxon>Poaceae</taxon>
        <taxon>BOP clade</taxon>
        <taxon>Oryzoideae</taxon>
        <taxon>Oryzeae</taxon>
        <taxon>Oryzinae</taxon>
        <taxon>Leersia</taxon>
    </lineage>
</organism>
<keyword evidence="2" id="KW-0547">Nucleotide-binding</keyword>
<dbReference type="Proteomes" id="UP000032180">
    <property type="component" value="Chromosome 11"/>
</dbReference>
<dbReference type="GO" id="GO:0034605">
    <property type="term" value="P:cellular response to heat"/>
    <property type="evidence" value="ECO:0007669"/>
    <property type="project" value="TreeGrafter"/>
</dbReference>
<dbReference type="STRING" id="77586.A0A0D9XR51"/>
<dbReference type="EnsemblPlants" id="LPERR11G08190.1">
    <property type="protein sequence ID" value="LPERR11G08190.1"/>
    <property type="gene ID" value="LPERR11G08190"/>
</dbReference>
<evidence type="ECO:0000256" key="1">
    <source>
        <dbReference type="ARBA" id="ARBA00022737"/>
    </source>
</evidence>